<name>A0ABS8K6H7_9BURK</name>
<evidence type="ECO:0008006" key="3">
    <source>
        <dbReference type="Google" id="ProtNLM"/>
    </source>
</evidence>
<sequence>MFLPLSRESVDGMMLHIRMALERIRAGEADQSLVYCMARVAWLTGLIAEAGHGLLDTPFLNRALESVRAILETGRETGSWHISPHLVEDLKIIVNEYDRQLRETRLEVIANAVGRLDLLLQRAGLSELWDFP</sequence>
<comment type="caution">
    <text evidence="1">The sequence shown here is derived from an EMBL/GenBank/DDBJ whole genome shotgun (WGS) entry which is preliminary data.</text>
</comment>
<dbReference type="Proteomes" id="UP001431019">
    <property type="component" value="Unassembled WGS sequence"/>
</dbReference>
<evidence type="ECO:0000313" key="1">
    <source>
        <dbReference type="EMBL" id="MCC8397590.1"/>
    </source>
</evidence>
<evidence type="ECO:0000313" key="2">
    <source>
        <dbReference type="Proteomes" id="UP001431019"/>
    </source>
</evidence>
<proteinExistence type="predicted"/>
<protein>
    <recommendedName>
        <fullName evidence="3">Fis family transcriptional regulator</fullName>
    </recommendedName>
</protein>
<accession>A0ABS8K6H7</accession>
<organism evidence="1 2">
    <name type="scientific">Paraburkholderia sejongensis</name>
    <dbReference type="NCBI Taxonomy" id="2886946"/>
    <lineage>
        <taxon>Bacteria</taxon>
        <taxon>Pseudomonadati</taxon>
        <taxon>Pseudomonadota</taxon>
        <taxon>Betaproteobacteria</taxon>
        <taxon>Burkholderiales</taxon>
        <taxon>Burkholderiaceae</taxon>
        <taxon>Paraburkholderia</taxon>
    </lineage>
</organism>
<dbReference type="RefSeq" id="WP_230513843.1">
    <property type="nucleotide sequence ID" value="NZ_JAJITD010000034.1"/>
</dbReference>
<keyword evidence="2" id="KW-1185">Reference proteome</keyword>
<reference evidence="1 2" key="1">
    <citation type="submission" date="2021-11" db="EMBL/GenBank/DDBJ databases">
        <authorList>
            <person name="Oh E.-T."/>
            <person name="Kim S.-B."/>
        </authorList>
    </citation>
    <scope>NUCLEOTIDE SEQUENCE [LARGE SCALE GENOMIC DNA]</scope>
    <source>
        <strain evidence="1 2">MMS20-SJTR3</strain>
    </source>
</reference>
<dbReference type="EMBL" id="JAJITD010000034">
    <property type="protein sequence ID" value="MCC8397590.1"/>
    <property type="molecule type" value="Genomic_DNA"/>
</dbReference>
<gene>
    <name evidence="1" type="ORF">LJ656_34140</name>
</gene>